<keyword evidence="2" id="KW-1185">Reference proteome</keyword>
<evidence type="ECO:0000313" key="1">
    <source>
        <dbReference type="EMBL" id="MBH0113222.1"/>
    </source>
</evidence>
<dbReference type="EMBL" id="JADZGI010000001">
    <property type="protein sequence ID" value="MBH0113222.1"/>
    <property type="molecule type" value="Genomic_DNA"/>
</dbReference>
<proteinExistence type="predicted"/>
<comment type="caution">
    <text evidence="1">The sequence shown here is derived from an EMBL/GenBank/DDBJ whole genome shotgun (WGS) entry which is preliminary data.</text>
</comment>
<protein>
    <submittedName>
        <fullName evidence="1">Uncharacterized protein</fullName>
    </submittedName>
</protein>
<name>A0A931HCD9_9SPHN</name>
<sequence length="212" mass="23777">MTECPPHDWKRDLYSTTYRCSRCACRAQEGTSLHADIRSSLVSLPSGDPATDDEPWAWYAGTNDEWYQSGPFVSREEAVTALDGYGGCIVEALPGKLSFSAEVLIGEQYFENDNLFDFENTEPDRKGEPEHVRQADAELQCLLDGWTLRWGHTFVTPTLFRAVRHEEKIPAVNHAVPKACDTSPTGWRCTRSFGHEGPCAAVRIRPREPNDG</sequence>
<reference evidence="1" key="1">
    <citation type="submission" date="2020-11" db="EMBL/GenBank/DDBJ databases">
        <title>Novosphingobium aureum sp. nov., a marine bacterium isolated from sediment of a salt flat.</title>
        <authorList>
            <person name="Yoo Y."/>
            <person name="Kim J.-J."/>
        </authorList>
    </citation>
    <scope>NUCLEOTIDE SEQUENCE</scope>
    <source>
        <strain evidence="1">YJ-S2-02</strain>
    </source>
</reference>
<gene>
    <name evidence="1" type="ORF">I5E68_09715</name>
</gene>
<dbReference type="Proteomes" id="UP000617634">
    <property type="component" value="Unassembled WGS sequence"/>
</dbReference>
<dbReference type="RefSeq" id="WP_197163276.1">
    <property type="nucleotide sequence ID" value="NZ_JADZGI010000001.1"/>
</dbReference>
<accession>A0A931HCD9</accession>
<organism evidence="1 2">
    <name type="scientific">Novosphingobium aureum</name>
    <dbReference type="NCBI Taxonomy" id="2792964"/>
    <lineage>
        <taxon>Bacteria</taxon>
        <taxon>Pseudomonadati</taxon>
        <taxon>Pseudomonadota</taxon>
        <taxon>Alphaproteobacteria</taxon>
        <taxon>Sphingomonadales</taxon>
        <taxon>Sphingomonadaceae</taxon>
        <taxon>Novosphingobium</taxon>
    </lineage>
</organism>
<evidence type="ECO:0000313" key="2">
    <source>
        <dbReference type="Proteomes" id="UP000617634"/>
    </source>
</evidence>
<dbReference type="AlphaFoldDB" id="A0A931HCD9"/>